<dbReference type="SMART" id="SM01127">
    <property type="entry name" value="DDHD"/>
    <property type="match status" value="1"/>
</dbReference>
<dbReference type="AlphaFoldDB" id="A0AAV0U493"/>
<feature type="region of interest" description="Disordered" evidence="1">
    <location>
        <begin position="888"/>
        <end position="914"/>
    </location>
</feature>
<gene>
    <name evidence="3" type="ORF">HBR001_LOCUS4939</name>
</gene>
<dbReference type="InterPro" id="IPR058055">
    <property type="entry name" value="PA-PLA1"/>
</dbReference>
<name>A0AAV0U493_HYABA</name>
<protein>
    <recommendedName>
        <fullName evidence="2">DDHD domain-containing protein</fullName>
    </recommendedName>
</protein>
<feature type="compositionally biased region" description="Basic and acidic residues" evidence="1">
    <location>
        <begin position="1155"/>
        <end position="1164"/>
    </location>
</feature>
<comment type="caution">
    <text evidence="3">The sequence shown here is derived from an EMBL/GenBank/DDBJ whole genome shotgun (WGS) entry which is preliminary data.</text>
</comment>
<dbReference type="GO" id="GO:0046872">
    <property type="term" value="F:metal ion binding"/>
    <property type="evidence" value="ECO:0007669"/>
    <property type="project" value="InterPro"/>
</dbReference>
<sequence length="1172" mass="132810">MYHVAEMVRDARRDMAARHDDSVSLGFVWSTLSTFTPFPFLLSLCSHISSRLVRRAPDLVKHAAGATRDCVVDTATHTHDRVVELRLTCTRTGQRLFYSVKVQVETARLPGVLMPLQRQVAVPLLRGVEGVAQFVTSEELPELYFVAKNSMRRSFFLRHVVLPPLGAVERVVQYVVIFPSHVVFPSRAEIEDRTDLFLEGSTTRVQALVEHLYSATEVLDQHLSMVQWNILGRGPYESLSASRRSDVIRSVHQRMRIIASHYKLFEFLATIKLQNEMLYGDMQREFPDVGGVPLTLQQIAANEELTAELTEQDESTFPIWFYKKIDASSGLNGHSKRTPDAHSAAKSKQRAPFGSTATAASAGRSGTWIEFPAHEGRRLERKFRWYQQQQNRGILGPTEPTCIVLVDEGRHEVDMGTMRMTPVYWPALEEIVVCRSRWVYAQRNYGLAPYSAEAAAVLEDAFVYYLGLYPLEKQRLMDIEATKPRGFFSSRARFTEAVLSARVEKDCVLSIPIEGHLVEFKGAQDIMQYKRLLAGTTPFTSKRRVYRGDPRVRADPATLQIWKDAMECDPATGNALKITEDDKDIEEEIEHLVLVVHGIGDALTTRDLINVVMLRSIVDCSTTLRELNREALHSAHFAHLGGEDAGDKAREGNKTASHRPRVEFLPIEWHSKLHMEGLDQLIHDVTLPAIPKLRELANDTILDVLFFMSPLFHQVILDEVATEMNRVYSLFQSRHPSWMQLGSALDPARKRKKVSLIAHSLGSIICFDILNHQQVYMQQPQSTPCAGADESSDEDFIIANSAEGKGGSSTCTDDEGDREALQDNIFGFDTALANRTLRRRSRSMSAISSAHWNWGSRQLRGDAGQEQETADRRATSDVRITGRRKNVVTPCKKKKTPSSVKPTTAEKYHVRKRAATPPERSDVVPLVPKLAFDVEDLFCFGSPVGLFLNVRGQKLDRDFQLPRCRRLFNIYHPYDPVAYRIEPIMNPARAHSKAAIIRTFEGKLRFQYQLRNSFRAMWASLRQWRRDFERQVLVGAHSIGLVETPALTTPLSDALAVVSQPYERFQQRPDEETRDEQRREEREGDESTENVAVFGRLCQGLPVDYSLQENEIEIANEYLFALMAHVIYWDNRDASLFVAQKLLLEPAADPWPAREQPRTTKAADDEAVAGCE</sequence>
<dbReference type="GO" id="GO:0004620">
    <property type="term" value="F:phospholipase activity"/>
    <property type="evidence" value="ECO:0007669"/>
    <property type="project" value="TreeGrafter"/>
</dbReference>
<evidence type="ECO:0000313" key="4">
    <source>
        <dbReference type="Proteomes" id="UP001162031"/>
    </source>
</evidence>
<reference evidence="3" key="1">
    <citation type="submission" date="2022-12" db="EMBL/GenBank/DDBJ databases">
        <authorList>
            <person name="Webb A."/>
        </authorList>
    </citation>
    <scope>NUCLEOTIDE SEQUENCE</scope>
    <source>
        <strain evidence="3">Hp1</strain>
    </source>
</reference>
<feature type="region of interest" description="Disordered" evidence="1">
    <location>
        <begin position="330"/>
        <end position="359"/>
    </location>
</feature>
<accession>A0AAV0U493</accession>
<evidence type="ECO:0000259" key="2">
    <source>
        <dbReference type="PROSITE" id="PS51043"/>
    </source>
</evidence>
<dbReference type="PANTHER" id="PTHR23509:SF10">
    <property type="entry name" value="LD21067P"/>
    <property type="match status" value="1"/>
</dbReference>
<dbReference type="GO" id="GO:0005737">
    <property type="term" value="C:cytoplasm"/>
    <property type="evidence" value="ECO:0007669"/>
    <property type="project" value="TreeGrafter"/>
</dbReference>
<proteinExistence type="predicted"/>
<feature type="region of interest" description="Disordered" evidence="1">
    <location>
        <begin position="1064"/>
        <end position="1088"/>
    </location>
</feature>
<dbReference type="InterPro" id="IPR004177">
    <property type="entry name" value="DDHD_dom"/>
</dbReference>
<organism evidence="3 4">
    <name type="scientific">Hyaloperonospora brassicae</name>
    <name type="common">Brassica downy mildew</name>
    <name type="synonym">Peronospora brassicae</name>
    <dbReference type="NCBI Taxonomy" id="162125"/>
    <lineage>
        <taxon>Eukaryota</taxon>
        <taxon>Sar</taxon>
        <taxon>Stramenopiles</taxon>
        <taxon>Oomycota</taxon>
        <taxon>Peronosporomycetes</taxon>
        <taxon>Peronosporales</taxon>
        <taxon>Peronosporaceae</taxon>
        <taxon>Hyaloperonospora</taxon>
    </lineage>
</organism>
<feature type="compositionally biased region" description="Basic and acidic residues" evidence="1">
    <location>
        <begin position="1065"/>
        <end position="1082"/>
    </location>
</feature>
<dbReference type="EMBL" id="CANTFL010001050">
    <property type="protein sequence ID" value="CAI5730695.1"/>
    <property type="molecule type" value="Genomic_DNA"/>
</dbReference>
<dbReference type="PROSITE" id="PS51043">
    <property type="entry name" value="DDHD"/>
    <property type="match status" value="1"/>
</dbReference>
<feature type="region of interest" description="Disordered" evidence="1">
    <location>
        <begin position="1149"/>
        <end position="1172"/>
    </location>
</feature>
<evidence type="ECO:0000256" key="1">
    <source>
        <dbReference type="SAM" id="MobiDB-lite"/>
    </source>
</evidence>
<feature type="domain" description="DDHD" evidence="2">
    <location>
        <begin position="930"/>
        <end position="1144"/>
    </location>
</feature>
<keyword evidence="4" id="KW-1185">Reference proteome</keyword>
<dbReference type="PANTHER" id="PTHR23509">
    <property type="entry name" value="PA-PL1 PHOSPHOLIPASE FAMILY"/>
    <property type="match status" value="1"/>
</dbReference>
<evidence type="ECO:0000313" key="3">
    <source>
        <dbReference type="EMBL" id="CAI5730695.1"/>
    </source>
</evidence>
<dbReference type="Proteomes" id="UP001162031">
    <property type="component" value="Unassembled WGS sequence"/>
</dbReference>
<dbReference type="Pfam" id="PF02862">
    <property type="entry name" value="DDHD"/>
    <property type="match status" value="1"/>
</dbReference>